<dbReference type="InterPro" id="IPR006553">
    <property type="entry name" value="Leu-rich_rpt_Cys-con_subtyp"/>
</dbReference>
<dbReference type="Proteomes" id="UP000886611">
    <property type="component" value="Unassembled WGS sequence"/>
</dbReference>
<evidence type="ECO:0000313" key="3">
    <source>
        <dbReference type="EMBL" id="KAG2470851.1"/>
    </source>
</evidence>
<dbReference type="InterPro" id="IPR001810">
    <property type="entry name" value="F-box_dom"/>
</dbReference>
<dbReference type="PROSITE" id="PS50181">
    <property type="entry name" value="FBOX"/>
    <property type="match status" value="1"/>
</dbReference>
<dbReference type="AlphaFoldDB" id="A0A8X8BZ72"/>
<dbReference type="SUPFAM" id="SSF52047">
    <property type="entry name" value="RNI-like"/>
    <property type="match status" value="1"/>
</dbReference>
<dbReference type="InterPro" id="IPR057207">
    <property type="entry name" value="FBXL15_LRR"/>
</dbReference>
<feature type="non-terminal residue" evidence="3">
    <location>
        <position position="227"/>
    </location>
</feature>
<evidence type="ECO:0000259" key="2">
    <source>
        <dbReference type="PROSITE" id="PS50181"/>
    </source>
</evidence>
<evidence type="ECO:0000313" key="4">
    <source>
        <dbReference type="Proteomes" id="UP000886611"/>
    </source>
</evidence>
<dbReference type="Gene3D" id="1.20.1280.50">
    <property type="match status" value="1"/>
</dbReference>
<dbReference type="Pfam" id="PF12937">
    <property type="entry name" value="F-box-like"/>
    <property type="match status" value="1"/>
</dbReference>
<gene>
    <name evidence="3" type="primary">Fbxl22</name>
    <name evidence="3" type="ORF">GTO96_0006370</name>
</gene>
<dbReference type="InterPro" id="IPR036047">
    <property type="entry name" value="F-box-like_dom_sf"/>
</dbReference>
<dbReference type="SMART" id="SM00367">
    <property type="entry name" value="LRR_CC"/>
    <property type="match status" value="3"/>
</dbReference>
<dbReference type="GO" id="GO:0005737">
    <property type="term" value="C:cytoplasm"/>
    <property type="evidence" value="ECO:0007669"/>
    <property type="project" value="TreeGrafter"/>
</dbReference>
<dbReference type="Gene3D" id="3.80.10.10">
    <property type="entry name" value="Ribonuclease Inhibitor"/>
    <property type="match status" value="1"/>
</dbReference>
<dbReference type="SMART" id="SM00256">
    <property type="entry name" value="FBOX"/>
    <property type="match status" value="1"/>
</dbReference>
<feature type="non-terminal residue" evidence="3">
    <location>
        <position position="1"/>
    </location>
</feature>
<sequence>MNITELNRECLLHVFSFLDKESRRNASLTCRRLRLLFHDTALWPLLVFHSPSELRRDNFVLGAALRHLSICWHSSRVKVCNIEDWMKSSFQRDLCRKHEDIVGNFLRKVSSKCPSLRSLSLAGCGHVTDQHVCEILQSCPRLKSLQLENCVRITDRTLHAVATYGTSLASLRVDFCRNVSLAGLQLVRTTCPGLEVSAERSGGMIPDSQPDEREKLGRTLQKLLLYS</sequence>
<keyword evidence="1" id="KW-0833">Ubl conjugation pathway</keyword>
<keyword evidence="4" id="KW-1185">Reference proteome</keyword>
<dbReference type="PANTHER" id="PTHR13382">
    <property type="entry name" value="MITOCHONDRIAL ATP SYNTHASE COUPLING FACTOR B"/>
    <property type="match status" value="1"/>
</dbReference>
<evidence type="ECO:0000256" key="1">
    <source>
        <dbReference type="ARBA" id="ARBA00022786"/>
    </source>
</evidence>
<protein>
    <submittedName>
        <fullName evidence="3">FXL22 protein</fullName>
    </submittedName>
</protein>
<dbReference type="Pfam" id="PF25372">
    <property type="entry name" value="DUF7885"/>
    <property type="match status" value="1"/>
</dbReference>
<comment type="caution">
    <text evidence="3">The sequence shown here is derived from an EMBL/GenBank/DDBJ whole genome shotgun (WGS) entry which is preliminary data.</text>
</comment>
<name>A0A8X8BZ72_POLSE</name>
<accession>A0A8X8BZ72</accession>
<feature type="domain" description="F-box" evidence="2">
    <location>
        <begin position="1"/>
        <end position="46"/>
    </location>
</feature>
<proteinExistence type="predicted"/>
<dbReference type="InterPro" id="IPR050648">
    <property type="entry name" value="F-box_LRR-repeat"/>
</dbReference>
<dbReference type="EMBL" id="JAATIS010000094">
    <property type="protein sequence ID" value="KAG2470851.1"/>
    <property type="molecule type" value="Genomic_DNA"/>
</dbReference>
<organism evidence="3 4">
    <name type="scientific">Polypterus senegalus</name>
    <name type="common">Senegal bichir</name>
    <dbReference type="NCBI Taxonomy" id="55291"/>
    <lineage>
        <taxon>Eukaryota</taxon>
        <taxon>Metazoa</taxon>
        <taxon>Chordata</taxon>
        <taxon>Craniata</taxon>
        <taxon>Vertebrata</taxon>
        <taxon>Euteleostomi</taxon>
        <taxon>Actinopterygii</taxon>
        <taxon>Polypteriformes</taxon>
        <taxon>Polypteridae</taxon>
        <taxon>Polypterus</taxon>
    </lineage>
</organism>
<dbReference type="InterPro" id="IPR032675">
    <property type="entry name" value="LRR_dom_sf"/>
</dbReference>
<reference evidence="3 4" key="1">
    <citation type="journal article" date="2021" name="Cell">
        <title>Tracing the genetic footprints of vertebrate landing in non-teleost ray-finned fishes.</title>
        <authorList>
            <person name="Bi X."/>
            <person name="Wang K."/>
            <person name="Yang L."/>
            <person name="Pan H."/>
            <person name="Jiang H."/>
            <person name="Wei Q."/>
            <person name="Fang M."/>
            <person name="Yu H."/>
            <person name="Zhu C."/>
            <person name="Cai Y."/>
            <person name="He Y."/>
            <person name="Gan X."/>
            <person name="Zeng H."/>
            <person name="Yu D."/>
            <person name="Zhu Y."/>
            <person name="Jiang H."/>
            <person name="Qiu Q."/>
            <person name="Yang H."/>
            <person name="Zhang Y.E."/>
            <person name="Wang W."/>
            <person name="Zhu M."/>
            <person name="He S."/>
            <person name="Zhang G."/>
        </authorList>
    </citation>
    <scope>NUCLEOTIDE SEQUENCE [LARGE SCALE GENOMIC DNA]</scope>
    <source>
        <strain evidence="3">Bchr_013</strain>
    </source>
</reference>
<dbReference type="SUPFAM" id="SSF81383">
    <property type="entry name" value="F-box domain"/>
    <property type="match status" value="1"/>
</dbReference>
<dbReference type="PANTHER" id="PTHR13382:SF69">
    <property type="entry name" value="FI18408P1"/>
    <property type="match status" value="1"/>
</dbReference>